<accession>A0A401Q114</accession>
<evidence type="ECO:0000313" key="4">
    <source>
        <dbReference type="Proteomes" id="UP000288216"/>
    </source>
</evidence>
<dbReference type="Proteomes" id="UP000288216">
    <property type="component" value="Unassembled WGS sequence"/>
</dbReference>
<comment type="caution">
    <text evidence="3">The sequence shown here is derived from an EMBL/GenBank/DDBJ whole genome shotgun (WGS) entry which is preliminary data.</text>
</comment>
<dbReference type="EMBL" id="BFAA01011912">
    <property type="protein sequence ID" value="GCB79044.1"/>
    <property type="molecule type" value="Genomic_DNA"/>
</dbReference>
<feature type="region of interest" description="Disordered" evidence="1">
    <location>
        <begin position="78"/>
        <end position="112"/>
    </location>
</feature>
<dbReference type="Gene3D" id="3.30.420.10">
    <property type="entry name" value="Ribonuclease H-like superfamily/Ribonuclease H"/>
    <property type="match status" value="1"/>
</dbReference>
<name>A0A401Q114_SCYTO</name>
<evidence type="ECO:0000256" key="1">
    <source>
        <dbReference type="SAM" id="MobiDB-lite"/>
    </source>
</evidence>
<dbReference type="InterPro" id="IPR036397">
    <property type="entry name" value="RNaseH_sf"/>
</dbReference>
<protein>
    <submittedName>
        <fullName evidence="3">Uncharacterized protein</fullName>
    </submittedName>
</protein>
<keyword evidence="2" id="KW-0472">Membrane</keyword>
<organism evidence="3 4">
    <name type="scientific">Scyliorhinus torazame</name>
    <name type="common">Cloudy catshark</name>
    <name type="synonym">Catulus torazame</name>
    <dbReference type="NCBI Taxonomy" id="75743"/>
    <lineage>
        <taxon>Eukaryota</taxon>
        <taxon>Metazoa</taxon>
        <taxon>Chordata</taxon>
        <taxon>Craniata</taxon>
        <taxon>Vertebrata</taxon>
        <taxon>Chondrichthyes</taxon>
        <taxon>Elasmobranchii</taxon>
        <taxon>Galeomorphii</taxon>
        <taxon>Galeoidea</taxon>
        <taxon>Carcharhiniformes</taxon>
        <taxon>Scyliorhinidae</taxon>
        <taxon>Scyliorhinus</taxon>
    </lineage>
</organism>
<dbReference type="GO" id="GO:0003676">
    <property type="term" value="F:nucleic acid binding"/>
    <property type="evidence" value="ECO:0007669"/>
    <property type="project" value="InterPro"/>
</dbReference>
<dbReference type="OMA" id="MQHEQHI"/>
<evidence type="ECO:0000313" key="3">
    <source>
        <dbReference type="EMBL" id="GCB79044.1"/>
    </source>
</evidence>
<proteinExistence type="predicted"/>
<keyword evidence="2" id="KW-1133">Transmembrane helix</keyword>
<keyword evidence="4" id="KW-1185">Reference proteome</keyword>
<feature type="compositionally biased region" description="Basic and acidic residues" evidence="1">
    <location>
        <begin position="97"/>
        <end position="112"/>
    </location>
</feature>
<feature type="transmembrane region" description="Helical" evidence="2">
    <location>
        <begin position="129"/>
        <end position="154"/>
    </location>
</feature>
<evidence type="ECO:0000256" key="2">
    <source>
        <dbReference type="SAM" id="Phobius"/>
    </source>
</evidence>
<reference evidence="3 4" key="1">
    <citation type="journal article" date="2018" name="Nat. Ecol. Evol.">
        <title>Shark genomes provide insights into elasmobranch evolution and the origin of vertebrates.</title>
        <authorList>
            <person name="Hara Y"/>
            <person name="Yamaguchi K"/>
            <person name="Onimaru K"/>
            <person name="Kadota M"/>
            <person name="Koyanagi M"/>
            <person name="Keeley SD"/>
            <person name="Tatsumi K"/>
            <person name="Tanaka K"/>
            <person name="Motone F"/>
            <person name="Kageyama Y"/>
            <person name="Nozu R"/>
            <person name="Adachi N"/>
            <person name="Nishimura O"/>
            <person name="Nakagawa R"/>
            <person name="Tanegashima C"/>
            <person name="Kiyatake I"/>
            <person name="Matsumoto R"/>
            <person name="Murakumo K"/>
            <person name="Nishida K"/>
            <person name="Terakita A"/>
            <person name="Kuratani S"/>
            <person name="Sato K"/>
            <person name="Hyodo S Kuraku.S."/>
        </authorList>
    </citation>
    <scope>NUCLEOTIDE SEQUENCE [LARGE SCALE GENOMIC DNA]</scope>
</reference>
<gene>
    <name evidence="3" type="ORF">scyTo_0017828</name>
</gene>
<dbReference type="STRING" id="75743.A0A401Q114"/>
<dbReference type="AlphaFoldDB" id="A0A401Q114"/>
<keyword evidence="2" id="KW-0812">Transmembrane</keyword>
<sequence length="166" mass="18628">MAAWTGRGYITSSGEHMQHEQHIRDLVEAARAPAEATIIKVAAHKKTQTPQQQGDDYADSAVMALTEQIPEGPGEVVSAIAAPEPDPDSMGRLQATAREEEKEEWKREGTKHDPDEIWRKEGRVVAPRFFLDDMALILTFQLFFFNVMITFPILQLRATAHIYGDP</sequence>